<dbReference type="EMBL" id="DRCV01000047">
    <property type="protein sequence ID" value="HDK37585.1"/>
    <property type="molecule type" value="Genomic_DNA"/>
</dbReference>
<gene>
    <name evidence="1" type="ORF">ENG92_01020</name>
</gene>
<accession>A0A831NVI2</accession>
<protein>
    <submittedName>
        <fullName evidence="1">Thermostable hemolysin</fullName>
    </submittedName>
</protein>
<evidence type="ECO:0000313" key="1">
    <source>
        <dbReference type="EMBL" id="HDK37585.1"/>
    </source>
</evidence>
<proteinExistence type="predicted"/>
<dbReference type="Pfam" id="PF12261">
    <property type="entry name" value="T_hemolysin"/>
    <property type="match status" value="1"/>
</dbReference>
<dbReference type="AlphaFoldDB" id="A0A831NVI2"/>
<dbReference type="InterPro" id="IPR022050">
    <property type="entry name" value="T_hemolysin"/>
</dbReference>
<name>A0A831NVI2_9GAMM</name>
<organism evidence="1">
    <name type="scientific">Thiolapillus brandeum</name>
    <dbReference type="NCBI Taxonomy" id="1076588"/>
    <lineage>
        <taxon>Bacteria</taxon>
        <taxon>Pseudomonadati</taxon>
        <taxon>Pseudomonadota</taxon>
        <taxon>Gammaproteobacteria</taxon>
        <taxon>Chromatiales</taxon>
        <taxon>Sedimenticolaceae</taxon>
        <taxon>Thiolapillus</taxon>
    </lineage>
</organism>
<sequence>MTDEAWIVICAAPWKTRNTILLGKNLACEAPKPKVVLMDRRHPHRQQAEKLVQSIFFDTYGARLSTFYPYLLAIHDDEGTYQAVVGLRSGLRPLFCEHYLPEKAETLLKAPRSTLVEIGNLATLGAGHIRWIITALTAFLEGAGFVHVLFTITPLLRNSFVRMGLPLTYLASADAQCLPSGLAREWGAYYDCNPQVYAGYIPVGYTALAAAVPPNTVLESIWNDAFIAGQKAVPLIRRDSQ</sequence>
<dbReference type="Proteomes" id="UP000885822">
    <property type="component" value="Unassembled WGS sequence"/>
</dbReference>
<comment type="caution">
    <text evidence="1">The sequence shown here is derived from an EMBL/GenBank/DDBJ whole genome shotgun (WGS) entry which is preliminary data.</text>
</comment>
<reference evidence="1" key="1">
    <citation type="journal article" date="2020" name="mSystems">
        <title>Genome- and Community-Level Interaction Insights into Carbon Utilization and Element Cycling Functions of Hydrothermarchaeota in Hydrothermal Sediment.</title>
        <authorList>
            <person name="Zhou Z."/>
            <person name="Liu Y."/>
            <person name="Xu W."/>
            <person name="Pan J."/>
            <person name="Luo Z.H."/>
            <person name="Li M."/>
        </authorList>
    </citation>
    <scope>NUCLEOTIDE SEQUENCE [LARGE SCALE GENOMIC DNA]</scope>
    <source>
        <strain evidence="1">HyVt-26</strain>
    </source>
</reference>